<dbReference type="PANTHER" id="PTHR47505">
    <property type="entry name" value="DNA UTILIZATION PROTEIN YHGH"/>
    <property type="match status" value="1"/>
</dbReference>
<protein>
    <submittedName>
        <fullName evidence="3">ComF family protein</fullName>
    </submittedName>
</protein>
<feature type="domain" description="Phosphoribosyltransferase" evidence="2">
    <location>
        <begin position="158"/>
        <end position="221"/>
    </location>
</feature>
<keyword evidence="4" id="KW-1185">Reference proteome</keyword>
<gene>
    <name evidence="3" type="ORF">GCM10022395_19910</name>
</gene>
<dbReference type="EMBL" id="BAABCY010000055">
    <property type="protein sequence ID" value="GAA3570294.1"/>
    <property type="molecule type" value="Genomic_DNA"/>
</dbReference>
<dbReference type="PANTHER" id="PTHR47505:SF1">
    <property type="entry name" value="DNA UTILIZATION PROTEIN YHGH"/>
    <property type="match status" value="1"/>
</dbReference>
<dbReference type="InterPro" id="IPR000836">
    <property type="entry name" value="PRTase_dom"/>
</dbReference>
<evidence type="ECO:0000256" key="1">
    <source>
        <dbReference type="ARBA" id="ARBA00008007"/>
    </source>
</evidence>
<accession>A0ABP6XNX7</accession>
<dbReference type="Pfam" id="PF00156">
    <property type="entry name" value="Pribosyltran"/>
    <property type="match status" value="1"/>
</dbReference>
<dbReference type="InterPro" id="IPR029057">
    <property type="entry name" value="PRTase-like"/>
</dbReference>
<name>A0ABP6XNX7_9FLAO</name>
<dbReference type="RefSeq" id="WP_345005854.1">
    <property type="nucleotide sequence ID" value="NZ_BAABCY010000055.1"/>
</dbReference>
<evidence type="ECO:0000259" key="2">
    <source>
        <dbReference type="Pfam" id="PF00156"/>
    </source>
</evidence>
<sequence>MFKSLVNLFFPKVCYACLNLLQDNEETVCVDCRHNLPVTNYHFNNDNSVLKVFYGRVKVENATALLRFEKKGIVQQLIHGLKYRGYESVGVFLGQWLGNELKTIQAYSTVEMVIPVPLHKNKLKKRGYNQVAKFGQHIAAVLNCNYNDEVLVKITNMKSQVNKKRFARWQNNETLFALQTPETIENKHILLIDDIITTGATLEACINVLNQAQNVKISVATMAIA</sequence>
<dbReference type="CDD" id="cd06223">
    <property type="entry name" value="PRTases_typeI"/>
    <property type="match status" value="1"/>
</dbReference>
<reference evidence="4" key="1">
    <citation type="journal article" date="2019" name="Int. J. Syst. Evol. Microbiol.">
        <title>The Global Catalogue of Microorganisms (GCM) 10K type strain sequencing project: providing services to taxonomists for standard genome sequencing and annotation.</title>
        <authorList>
            <consortium name="The Broad Institute Genomics Platform"/>
            <consortium name="The Broad Institute Genome Sequencing Center for Infectious Disease"/>
            <person name="Wu L."/>
            <person name="Ma J."/>
        </authorList>
    </citation>
    <scope>NUCLEOTIDE SEQUENCE [LARGE SCALE GENOMIC DNA]</scope>
    <source>
        <strain evidence="4">JCM 17111</strain>
    </source>
</reference>
<proteinExistence type="inferred from homology"/>
<evidence type="ECO:0000313" key="3">
    <source>
        <dbReference type="EMBL" id="GAA3570294.1"/>
    </source>
</evidence>
<organism evidence="3 4">
    <name type="scientific">Snuella lapsa</name>
    <dbReference type="NCBI Taxonomy" id="870481"/>
    <lineage>
        <taxon>Bacteria</taxon>
        <taxon>Pseudomonadati</taxon>
        <taxon>Bacteroidota</taxon>
        <taxon>Flavobacteriia</taxon>
        <taxon>Flavobacteriales</taxon>
        <taxon>Flavobacteriaceae</taxon>
        <taxon>Snuella</taxon>
    </lineage>
</organism>
<dbReference type="Gene3D" id="3.40.50.2020">
    <property type="match status" value="1"/>
</dbReference>
<evidence type="ECO:0000313" key="4">
    <source>
        <dbReference type="Proteomes" id="UP001500954"/>
    </source>
</evidence>
<comment type="similarity">
    <text evidence="1">Belongs to the ComF/GntX family.</text>
</comment>
<dbReference type="InterPro" id="IPR051910">
    <property type="entry name" value="ComF/GntX_DNA_util-trans"/>
</dbReference>
<comment type="caution">
    <text evidence="3">The sequence shown here is derived from an EMBL/GenBank/DDBJ whole genome shotgun (WGS) entry which is preliminary data.</text>
</comment>
<dbReference type="Proteomes" id="UP001500954">
    <property type="component" value="Unassembled WGS sequence"/>
</dbReference>
<dbReference type="SUPFAM" id="SSF53271">
    <property type="entry name" value="PRTase-like"/>
    <property type="match status" value="1"/>
</dbReference>